<reference evidence="2" key="1">
    <citation type="submission" date="2021-04" db="EMBL/GenBank/DDBJ databases">
        <title>Sequencing of actinobacteria type strains.</title>
        <authorList>
            <person name="Nguyen G.-S."/>
            <person name="Wentzel A."/>
        </authorList>
    </citation>
    <scope>NUCLEOTIDE SEQUENCE</scope>
    <source>
        <strain evidence="2">DSM 42095</strain>
    </source>
</reference>
<protein>
    <submittedName>
        <fullName evidence="2">Uncharacterized protein</fullName>
    </submittedName>
</protein>
<dbReference type="EMBL" id="JAGSMN010000064">
    <property type="protein sequence ID" value="MBR7672053.1"/>
    <property type="molecule type" value="Genomic_DNA"/>
</dbReference>
<evidence type="ECO:0000313" key="2">
    <source>
        <dbReference type="EMBL" id="MBR7672053.1"/>
    </source>
</evidence>
<feature type="compositionally biased region" description="Basic residues" evidence="1">
    <location>
        <begin position="74"/>
        <end position="84"/>
    </location>
</feature>
<sequence>MRDVYICLVCATHCLPPEAMHYGSPDQPASKVHCPTPSCTARAHDIVRATGLSEDQLAALARRAAGLEGEPRTRRTVRPARGRRATSAPRTARTRLL</sequence>
<comment type="caution">
    <text evidence="2">The sequence shown here is derived from an EMBL/GenBank/DDBJ whole genome shotgun (WGS) entry which is preliminary data.</text>
</comment>
<accession>A0A8T4INE9</accession>
<feature type="region of interest" description="Disordered" evidence="1">
    <location>
        <begin position="65"/>
        <end position="97"/>
    </location>
</feature>
<proteinExistence type="predicted"/>
<dbReference type="AlphaFoldDB" id="A0A8T4INE9"/>
<organism evidence="2 3">
    <name type="scientific">Streptomyces daliensis</name>
    <dbReference type="NCBI Taxonomy" id="299421"/>
    <lineage>
        <taxon>Bacteria</taxon>
        <taxon>Bacillati</taxon>
        <taxon>Actinomycetota</taxon>
        <taxon>Actinomycetes</taxon>
        <taxon>Kitasatosporales</taxon>
        <taxon>Streptomycetaceae</taxon>
        <taxon>Streptomyces</taxon>
    </lineage>
</organism>
<name>A0A8T4INE9_9ACTN</name>
<dbReference type="Proteomes" id="UP000675554">
    <property type="component" value="Unassembled WGS sequence"/>
</dbReference>
<evidence type="ECO:0000256" key="1">
    <source>
        <dbReference type="SAM" id="MobiDB-lite"/>
    </source>
</evidence>
<keyword evidence="3" id="KW-1185">Reference proteome</keyword>
<gene>
    <name evidence="2" type="ORF">KDA82_03165</name>
</gene>
<evidence type="ECO:0000313" key="3">
    <source>
        <dbReference type="Proteomes" id="UP000675554"/>
    </source>
</evidence>